<organism evidence="3 4">
    <name type="scientific">Brassica cretica</name>
    <name type="common">Mustard</name>
    <dbReference type="NCBI Taxonomy" id="69181"/>
    <lineage>
        <taxon>Eukaryota</taxon>
        <taxon>Viridiplantae</taxon>
        <taxon>Streptophyta</taxon>
        <taxon>Embryophyta</taxon>
        <taxon>Tracheophyta</taxon>
        <taxon>Spermatophyta</taxon>
        <taxon>Magnoliopsida</taxon>
        <taxon>eudicotyledons</taxon>
        <taxon>Gunneridae</taxon>
        <taxon>Pentapetalae</taxon>
        <taxon>rosids</taxon>
        <taxon>malvids</taxon>
        <taxon>Brassicales</taxon>
        <taxon>Brassicaceae</taxon>
        <taxon>Brassiceae</taxon>
        <taxon>Brassica</taxon>
    </lineage>
</organism>
<keyword evidence="2" id="KW-0732">Signal</keyword>
<feature type="signal peptide" evidence="2">
    <location>
        <begin position="1"/>
        <end position="15"/>
    </location>
</feature>
<dbReference type="Proteomes" id="UP000266723">
    <property type="component" value="Unassembled WGS sequence"/>
</dbReference>
<comment type="caution">
    <text evidence="3">The sequence shown here is derived from an EMBL/GenBank/DDBJ whole genome shotgun (WGS) entry which is preliminary data.</text>
</comment>
<proteinExistence type="predicted"/>
<reference evidence="3 4" key="1">
    <citation type="journal article" date="2020" name="BMC Genomics">
        <title>Intraspecific diversification of the crop wild relative Brassica cretica Lam. using demographic model selection.</title>
        <authorList>
            <person name="Kioukis A."/>
            <person name="Michalopoulou V.A."/>
            <person name="Briers L."/>
            <person name="Pirintsos S."/>
            <person name="Studholme D.J."/>
            <person name="Pavlidis P."/>
            <person name="Sarris P.F."/>
        </authorList>
    </citation>
    <scope>NUCLEOTIDE SEQUENCE [LARGE SCALE GENOMIC DNA]</scope>
    <source>
        <strain evidence="4">cv. PFS-1207/04</strain>
    </source>
</reference>
<dbReference type="EMBL" id="QGKV02001507">
    <property type="protein sequence ID" value="KAF3533613.1"/>
    <property type="molecule type" value="Genomic_DNA"/>
</dbReference>
<gene>
    <name evidence="3" type="ORF">DY000_02042267</name>
</gene>
<evidence type="ECO:0000313" key="4">
    <source>
        <dbReference type="Proteomes" id="UP000266723"/>
    </source>
</evidence>
<accession>A0ABQ7BMU1</accession>
<feature type="region of interest" description="Disordered" evidence="1">
    <location>
        <begin position="190"/>
        <end position="220"/>
    </location>
</feature>
<feature type="chain" id="PRO_5045945976" description="Secreted protein" evidence="2">
    <location>
        <begin position="16"/>
        <end position="256"/>
    </location>
</feature>
<protein>
    <recommendedName>
        <fullName evidence="5">Secreted protein</fullName>
    </recommendedName>
</protein>
<evidence type="ECO:0000313" key="3">
    <source>
        <dbReference type="EMBL" id="KAF3533613.1"/>
    </source>
</evidence>
<keyword evidence="4" id="KW-1185">Reference proteome</keyword>
<evidence type="ECO:0008006" key="5">
    <source>
        <dbReference type="Google" id="ProtNLM"/>
    </source>
</evidence>
<evidence type="ECO:0000256" key="1">
    <source>
        <dbReference type="SAM" id="MobiDB-lite"/>
    </source>
</evidence>
<evidence type="ECO:0000256" key="2">
    <source>
        <dbReference type="SAM" id="SignalP"/>
    </source>
</evidence>
<feature type="compositionally biased region" description="Low complexity" evidence="1">
    <location>
        <begin position="198"/>
        <end position="215"/>
    </location>
</feature>
<sequence length="256" mass="27508">MSRSLLVFFLNLVTGEAPGASLTELLLKCSPLLLPFSFQVQLILVGFCQRRPGILKTHCFDLVAGDKCHDIADHFNYVGSGCHKWLEPSRWRSRMNRSNSMSRSLLVFFLNLVTGELKLLARHWAAVVACSTSGGGGGGHSSVGEGGVSGQSWSNGGGRFGSSYAGRNGTRGSHRSSGNQNIRRAFSEFRNTHRSKASSSPQPGPLTGTPPGSAPDAIGGSARCIAPEPYTIFHLPCKIELFLVLKVDLFLMALLC</sequence>
<name>A0ABQ7BMU1_BRACR</name>